<reference evidence="2" key="1">
    <citation type="submission" date="2020-10" db="EMBL/GenBank/DDBJ databases">
        <authorList>
            <person name="Gilroy R."/>
        </authorList>
    </citation>
    <scope>NUCLEOTIDE SEQUENCE</scope>
    <source>
        <strain evidence="2">11687</strain>
    </source>
</reference>
<gene>
    <name evidence="2" type="ORF">IAC57_05085</name>
</gene>
<dbReference type="AlphaFoldDB" id="A0A9D1MFY4"/>
<feature type="compositionally biased region" description="Basic and acidic residues" evidence="1">
    <location>
        <begin position="57"/>
        <end position="68"/>
    </location>
</feature>
<proteinExistence type="predicted"/>
<evidence type="ECO:0000313" key="3">
    <source>
        <dbReference type="Proteomes" id="UP000824081"/>
    </source>
</evidence>
<comment type="caution">
    <text evidence="2">The sequence shown here is derived from an EMBL/GenBank/DDBJ whole genome shotgun (WGS) entry which is preliminary data.</text>
</comment>
<accession>A0A9D1MFY4</accession>
<feature type="compositionally biased region" description="Basic and acidic residues" evidence="1">
    <location>
        <begin position="226"/>
        <end position="239"/>
    </location>
</feature>
<feature type="compositionally biased region" description="Basic and acidic residues" evidence="1">
    <location>
        <begin position="183"/>
        <end position="195"/>
    </location>
</feature>
<feature type="compositionally biased region" description="Low complexity" evidence="1">
    <location>
        <begin position="94"/>
        <end position="107"/>
    </location>
</feature>
<dbReference type="Proteomes" id="UP000824081">
    <property type="component" value="Unassembled WGS sequence"/>
</dbReference>
<dbReference type="EMBL" id="DVMZ01000135">
    <property type="protein sequence ID" value="HIU59460.1"/>
    <property type="molecule type" value="Genomic_DNA"/>
</dbReference>
<feature type="region of interest" description="Disordered" evidence="1">
    <location>
        <begin position="1"/>
        <end position="28"/>
    </location>
</feature>
<reference evidence="2" key="2">
    <citation type="journal article" date="2021" name="PeerJ">
        <title>Extensive microbial diversity within the chicken gut microbiome revealed by metagenomics and culture.</title>
        <authorList>
            <person name="Gilroy R."/>
            <person name="Ravi A."/>
            <person name="Getino M."/>
            <person name="Pursley I."/>
            <person name="Horton D.L."/>
            <person name="Alikhan N.F."/>
            <person name="Baker D."/>
            <person name="Gharbi K."/>
            <person name="Hall N."/>
            <person name="Watson M."/>
            <person name="Adriaenssens E.M."/>
            <person name="Foster-Nyarko E."/>
            <person name="Jarju S."/>
            <person name="Secka A."/>
            <person name="Antonio M."/>
            <person name="Oren A."/>
            <person name="Chaudhuri R.R."/>
            <person name="La Ragione R."/>
            <person name="Hildebrand F."/>
            <person name="Pallen M.J."/>
        </authorList>
    </citation>
    <scope>NUCLEOTIDE SEQUENCE</scope>
    <source>
        <strain evidence="2">11687</strain>
    </source>
</reference>
<feature type="compositionally biased region" description="Basic and acidic residues" evidence="1">
    <location>
        <begin position="81"/>
        <end position="91"/>
    </location>
</feature>
<sequence length="311" mass="32564">MKEKEENVRADCSGSGHAAEAEREKGPAILGKFRSADALAEAYSALQAEFTRRSQRLRELERKAENPEAKAGGALQTAEKPQQREPGRETEVCSESSVSRKVAARSVAAEDGRGPAVSHFTSSDEEVGQPAKAGKSAGQTAEAAERAETGEQAENSGREGILAKTEGKATAEAVKSTEGAVSGERETAERARETARTLQAAPEQGDKRADDESAVPGTGQGVKTAEIGEKPEGAPEKTAGELSEEALYRAASASESVRLRIVGDYLASLKNPGAPLMRGGTGTLAAPPLKARSIDEAGTMALQYFRRGGQV</sequence>
<protein>
    <submittedName>
        <fullName evidence="2">Uncharacterized protein</fullName>
    </submittedName>
</protein>
<organism evidence="2 3">
    <name type="scientific">Candidatus Scatosoma pullistercoris</name>
    <dbReference type="NCBI Taxonomy" id="2840934"/>
    <lineage>
        <taxon>Bacteria</taxon>
        <taxon>Bacillati</taxon>
        <taxon>Bacillota</taxon>
        <taxon>Clostridia</taxon>
        <taxon>Candidatus Scatosoma</taxon>
    </lineage>
</organism>
<feature type="region of interest" description="Disordered" evidence="1">
    <location>
        <begin position="57"/>
        <end position="242"/>
    </location>
</feature>
<evidence type="ECO:0000313" key="2">
    <source>
        <dbReference type="EMBL" id="HIU59460.1"/>
    </source>
</evidence>
<evidence type="ECO:0000256" key="1">
    <source>
        <dbReference type="SAM" id="MobiDB-lite"/>
    </source>
</evidence>
<name>A0A9D1MFY4_9FIRM</name>